<gene>
    <name evidence="1" type="ORF">AU381_10310</name>
</gene>
<keyword evidence="2" id="KW-1185">Reference proteome</keyword>
<proteinExistence type="predicted"/>
<organism evidence="1 2">
    <name type="scientific">Sinorhizobium glycinis</name>
    <dbReference type="NCBI Taxonomy" id="1472378"/>
    <lineage>
        <taxon>Bacteria</taxon>
        <taxon>Pseudomonadati</taxon>
        <taxon>Pseudomonadota</taxon>
        <taxon>Alphaproteobacteria</taxon>
        <taxon>Hyphomicrobiales</taxon>
        <taxon>Rhizobiaceae</taxon>
        <taxon>Sinorhizobium/Ensifer group</taxon>
        <taxon>Sinorhizobium</taxon>
    </lineage>
</organism>
<reference evidence="1 2" key="1">
    <citation type="journal article" date="2016" name="Int. J. Syst. Evol. Microbiol.">
        <title>Ensifer glycinis sp. nov., an novel rhizobial species associated with Glycine spp.</title>
        <authorList>
            <person name="Yan H."/>
            <person name="Yan J."/>
            <person name="Sui X.H."/>
            <person name="Wang E.T."/>
            <person name="Chen W.X."/>
            <person name="Zhang X.X."/>
            <person name="Chen W.F."/>
        </authorList>
    </citation>
    <scope>NUCLEOTIDE SEQUENCE [LARGE SCALE GENOMIC DNA]</scope>
    <source>
        <strain evidence="1 2">CCBAU 23380</strain>
    </source>
</reference>
<dbReference type="STRING" id="1472378.AU381_10310"/>
<comment type="caution">
    <text evidence="1">The sequence shown here is derived from an EMBL/GenBank/DDBJ whole genome shotgun (WGS) entry which is preliminary data.</text>
</comment>
<evidence type="ECO:0000313" key="2">
    <source>
        <dbReference type="Proteomes" id="UP000094025"/>
    </source>
</evidence>
<dbReference type="EMBL" id="LPUX01000055">
    <property type="protein sequence ID" value="OAP39927.1"/>
    <property type="molecule type" value="Genomic_DNA"/>
</dbReference>
<sequence length="66" mass="7276">MEDIGEGGGTVDMQHFALAWRWAQYFSLAPAFPATAEQRSEIVRLASKRIFALFARPAIHKASALA</sequence>
<dbReference type="AlphaFoldDB" id="A0A178XXE2"/>
<name>A0A178XXE2_9HYPH</name>
<protein>
    <submittedName>
        <fullName evidence="1">Uncharacterized protein</fullName>
    </submittedName>
</protein>
<dbReference type="Proteomes" id="UP000094025">
    <property type="component" value="Unassembled WGS sequence"/>
</dbReference>
<evidence type="ECO:0000313" key="1">
    <source>
        <dbReference type="EMBL" id="OAP39927.1"/>
    </source>
</evidence>
<accession>A0A178XXE2</accession>